<evidence type="ECO:0000313" key="2">
    <source>
        <dbReference type="Proteomes" id="UP001140087"/>
    </source>
</evidence>
<dbReference type="EMBL" id="JANBUN010000237">
    <property type="protein sequence ID" value="KAJ2805503.1"/>
    <property type="molecule type" value="Genomic_DNA"/>
</dbReference>
<dbReference type="Proteomes" id="UP001140087">
    <property type="component" value="Unassembled WGS sequence"/>
</dbReference>
<proteinExistence type="predicted"/>
<gene>
    <name evidence="1" type="ORF">H4R21_001235</name>
</gene>
<comment type="caution">
    <text evidence="1">The sequence shown here is derived from an EMBL/GenBank/DDBJ whole genome shotgun (WGS) entry which is preliminary data.</text>
</comment>
<name>A0ACC1LCX9_9FUNG</name>
<protein>
    <submittedName>
        <fullName evidence="1">Uncharacterized protein</fullName>
    </submittedName>
</protein>
<organism evidence="1 2">
    <name type="scientific">Coemansia helicoidea</name>
    <dbReference type="NCBI Taxonomy" id="1286919"/>
    <lineage>
        <taxon>Eukaryota</taxon>
        <taxon>Fungi</taxon>
        <taxon>Fungi incertae sedis</taxon>
        <taxon>Zoopagomycota</taxon>
        <taxon>Kickxellomycotina</taxon>
        <taxon>Kickxellomycetes</taxon>
        <taxon>Kickxellales</taxon>
        <taxon>Kickxellaceae</taxon>
        <taxon>Coemansia</taxon>
    </lineage>
</organism>
<reference evidence="1" key="1">
    <citation type="submission" date="2022-07" db="EMBL/GenBank/DDBJ databases">
        <title>Phylogenomic reconstructions and comparative analyses of Kickxellomycotina fungi.</title>
        <authorList>
            <person name="Reynolds N.K."/>
            <person name="Stajich J.E."/>
            <person name="Barry K."/>
            <person name="Grigoriev I.V."/>
            <person name="Crous P."/>
            <person name="Smith M.E."/>
        </authorList>
    </citation>
    <scope>NUCLEOTIDE SEQUENCE</scope>
    <source>
        <strain evidence="1">BCRC 34780</strain>
    </source>
</reference>
<accession>A0ACC1LCX9</accession>
<evidence type="ECO:0000313" key="1">
    <source>
        <dbReference type="EMBL" id="KAJ2805503.1"/>
    </source>
</evidence>
<keyword evidence="2" id="KW-1185">Reference proteome</keyword>
<sequence>MQCADISQRQRRLLFQCYCKTVYNTRFFNTYPTDDRVVCTRGDKENHDARMSMICENYRDYSGCSGVNVSAAAPVLGVAKAAMLAMLFAALLQ</sequence>